<dbReference type="EMBL" id="JANPWZ010001651">
    <property type="protein sequence ID" value="KAJ3564176.1"/>
    <property type="molecule type" value="Genomic_DNA"/>
</dbReference>
<dbReference type="Pfam" id="PF06985">
    <property type="entry name" value="HET"/>
    <property type="match status" value="1"/>
</dbReference>
<dbReference type="Proteomes" id="UP001148614">
    <property type="component" value="Unassembled WGS sequence"/>
</dbReference>
<dbReference type="AlphaFoldDB" id="A0A9W8N9Q0"/>
<dbReference type="InterPro" id="IPR052895">
    <property type="entry name" value="HetReg/Transcr_Mod"/>
</dbReference>
<dbReference type="InterPro" id="IPR010730">
    <property type="entry name" value="HET"/>
</dbReference>
<evidence type="ECO:0000313" key="2">
    <source>
        <dbReference type="EMBL" id="KAJ3564176.1"/>
    </source>
</evidence>
<comment type="caution">
    <text evidence="2">The sequence shown here is derived from an EMBL/GenBank/DDBJ whole genome shotgun (WGS) entry which is preliminary data.</text>
</comment>
<dbReference type="VEuPathDB" id="FungiDB:F4678DRAFT_426449"/>
<evidence type="ECO:0000259" key="1">
    <source>
        <dbReference type="Pfam" id="PF06985"/>
    </source>
</evidence>
<keyword evidence="3" id="KW-1185">Reference proteome</keyword>
<name>A0A9W8N9Q0_9PEZI</name>
<dbReference type="PANTHER" id="PTHR24148">
    <property type="entry name" value="ANKYRIN REPEAT DOMAIN-CONTAINING PROTEIN 39 HOMOLOG-RELATED"/>
    <property type="match status" value="1"/>
</dbReference>
<feature type="domain" description="Heterokaryon incompatibility" evidence="1">
    <location>
        <begin position="47"/>
        <end position="213"/>
    </location>
</feature>
<gene>
    <name evidence="2" type="ORF">NPX13_g7935</name>
</gene>
<organism evidence="2 3">
    <name type="scientific">Xylaria arbuscula</name>
    <dbReference type="NCBI Taxonomy" id="114810"/>
    <lineage>
        <taxon>Eukaryota</taxon>
        <taxon>Fungi</taxon>
        <taxon>Dikarya</taxon>
        <taxon>Ascomycota</taxon>
        <taxon>Pezizomycotina</taxon>
        <taxon>Sordariomycetes</taxon>
        <taxon>Xylariomycetidae</taxon>
        <taxon>Xylariales</taxon>
        <taxon>Xylariaceae</taxon>
        <taxon>Xylaria</taxon>
    </lineage>
</organism>
<proteinExistence type="predicted"/>
<sequence>MESKRLDAYHYRLLPMSFWVAELLPGKPGDPITCLLHEVEWSKLPKYEALSYAWGDPHDKTTITVHGKKLEVTKSLYVALTHLRYEDEARLLWADALCINQLDIPERGAQVRQMRRIFESAESIVLWLGPDVSNNASLAMSTISQIADFLCRKLDISLSDLIEEPDVYNRILFRNRDRIPLPDECDFVTERMWDALLWLYKHAVFTRVWIIQEINAGKGRVVYCGHQTCSWDALELVAGYIVLETAFSKSHGFTDAYCWWASTMSSDMPKERNWLHMLYLASNFSATDPRDVIYGLRGMIKCNDGGWLLDPDYSKTTIDVYRDSVEAAFINFRNTNALFYVHGVETPSWVPRWDEPMLFRNPFRFGQALPWKPAGDSEPKWEIDRNQNILSLRGCNIATVKTSETYVETYFGNAMIGSDEGKLKLQHKWPEILDSMSEGVQYLPLDNGTLTSAAVAFSFGLDDKCNPADEQLLFHNLVAYLKCVLDEETYRRYVSPETTIECEDGVASSFGKPVWDFKYPTAGFFAAVGKQGQRLIGCCIAPTQPGDIVFVPHSSVYLLVLRPEGPRFRIRGFSFVHGVMKGETRDEAEVTANIC</sequence>
<accession>A0A9W8N9Q0</accession>
<reference evidence="2" key="1">
    <citation type="submission" date="2022-07" db="EMBL/GenBank/DDBJ databases">
        <title>Genome Sequence of Xylaria arbuscula.</title>
        <authorList>
            <person name="Buettner E."/>
        </authorList>
    </citation>
    <scope>NUCLEOTIDE SEQUENCE</scope>
    <source>
        <strain evidence="2">VT107</strain>
    </source>
</reference>
<dbReference type="PANTHER" id="PTHR24148:SF82">
    <property type="entry name" value="HETEROKARYON INCOMPATIBILITY DOMAIN-CONTAINING PROTEIN"/>
    <property type="match status" value="1"/>
</dbReference>
<evidence type="ECO:0000313" key="3">
    <source>
        <dbReference type="Proteomes" id="UP001148614"/>
    </source>
</evidence>
<protein>
    <recommendedName>
        <fullName evidence="1">Heterokaryon incompatibility domain-containing protein</fullName>
    </recommendedName>
</protein>